<reference evidence="10" key="1">
    <citation type="submission" date="2021-01" db="EMBL/GenBank/DDBJ databases">
        <authorList>
            <consortium name="Genoscope - CEA"/>
            <person name="William W."/>
        </authorList>
    </citation>
    <scope>NUCLEOTIDE SEQUENCE</scope>
</reference>
<evidence type="ECO:0000313" key="10">
    <source>
        <dbReference type="EMBL" id="CAF2136068.1"/>
    </source>
</evidence>
<comment type="similarity">
    <text evidence="8">Belongs to the glycosyltransferase 22 family.</text>
</comment>
<keyword evidence="4 8" id="KW-0812">Transmembrane</keyword>
<dbReference type="EC" id="2.4.1.-" evidence="8"/>
<evidence type="ECO:0000256" key="9">
    <source>
        <dbReference type="SAM" id="MobiDB-lite"/>
    </source>
</evidence>
<evidence type="ECO:0000256" key="7">
    <source>
        <dbReference type="ARBA" id="ARBA00023136"/>
    </source>
</evidence>
<feature type="transmembrane region" description="Helical" evidence="8">
    <location>
        <begin position="163"/>
        <end position="189"/>
    </location>
</feature>
<feature type="transmembrane region" description="Helical" evidence="8">
    <location>
        <begin position="239"/>
        <end position="256"/>
    </location>
</feature>
<dbReference type="GO" id="GO:0016757">
    <property type="term" value="F:glycosyltransferase activity"/>
    <property type="evidence" value="ECO:0007669"/>
    <property type="project" value="UniProtKB-KW"/>
</dbReference>
<feature type="transmembrane region" description="Helical" evidence="8">
    <location>
        <begin position="352"/>
        <end position="372"/>
    </location>
</feature>
<dbReference type="InterPro" id="IPR005599">
    <property type="entry name" value="GPI_mannosylTrfase"/>
</dbReference>
<feature type="transmembrane region" description="Helical" evidence="8">
    <location>
        <begin position="205"/>
        <end position="227"/>
    </location>
</feature>
<evidence type="ECO:0000256" key="3">
    <source>
        <dbReference type="ARBA" id="ARBA00022679"/>
    </source>
</evidence>
<keyword evidence="2 8" id="KW-0328">Glycosyltransferase</keyword>
<feature type="transmembrane region" description="Helical" evidence="8">
    <location>
        <begin position="293"/>
        <end position="317"/>
    </location>
</feature>
<evidence type="ECO:0000256" key="1">
    <source>
        <dbReference type="ARBA" id="ARBA00004477"/>
    </source>
</evidence>
<gene>
    <name evidence="10" type="ORF">DARMORV10_A02P02750.1</name>
</gene>
<feature type="transmembrane region" description="Helical" evidence="8">
    <location>
        <begin position="324"/>
        <end position="340"/>
    </location>
</feature>
<sequence>MEIRKRKNADGDGDGGATVNSGDDRIPSSASSKSSRATRSTRRIFLLCLAFRVVNALLIQTYFNPDEHWQSLEVAHRTVFGYGYLTWEWKRGIRSYLHPMLFAFLYKVLHLTGLDTPYVMSKAPRLMQSVFSAFGDLYLYKLSDALYGENVATWSLFCQLANWFMFFCMNRTFSNCLETVLTIMGIYYWPCIRDPSKDYPVNRKWGLVIAALACAIRPTSAIIWLYVGTLELFLTPSKVKFVVLEVIPVGSLVLGFTCLLDRLMYGSWVIVPLNFLKFNFLSSGGDYYGTHPWHWYFSQGFLVMLFTFTPLSIAGIIKSKDKKLSALVLWVLTVYSLLGHKEFRFVLPVLPIALIFSGYALAQIEASVSSLSSITTKKQVSRKKHIVKWSPKLILSVLFLLVTNVPMALYMSLFHQRGTEDAMNYLSEEAYKGSVKSILFLMPCHSTPYYSTLHSNIPMLFLDCTPSEEKGKLDESDRFMMDPLGIVSELAGNWSEPPSHIVMFASEERKLRDFIIQHSFREARTFDFNSNVKRFFHAHFKVDRDLQSSVVVYSNNIEGGF</sequence>
<feature type="transmembrane region" description="Helical" evidence="8">
    <location>
        <begin position="393"/>
        <end position="413"/>
    </location>
</feature>
<evidence type="ECO:0000256" key="5">
    <source>
        <dbReference type="ARBA" id="ARBA00022824"/>
    </source>
</evidence>
<dbReference type="GO" id="GO:0005789">
    <property type="term" value="C:endoplasmic reticulum membrane"/>
    <property type="evidence" value="ECO:0007669"/>
    <property type="project" value="UniProtKB-SubCell"/>
</dbReference>
<dbReference type="Pfam" id="PF03901">
    <property type="entry name" value="Glyco_transf_22"/>
    <property type="match status" value="1"/>
</dbReference>
<name>A0A816WPJ2_BRANA</name>
<accession>A0A816WPJ2</accession>
<protein>
    <recommendedName>
        <fullName evidence="8">Mannosyltransferase</fullName>
        <ecNumber evidence="8">2.4.1.-</ecNumber>
    </recommendedName>
</protein>
<evidence type="ECO:0000256" key="2">
    <source>
        <dbReference type="ARBA" id="ARBA00022676"/>
    </source>
</evidence>
<dbReference type="AlphaFoldDB" id="A0A816WPJ2"/>
<dbReference type="EMBL" id="HG994356">
    <property type="protein sequence ID" value="CAF2136068.1"/>
    <property type="molecule type" value="Genomic_DNA"/>
</dbReference>
<feature type="region of interest" description="Disordered" evidence="9">
    <location>
        <begin position="1"/>
        <end position="35"/>
    </location>
</feature>
<evidence type="ECO:0000256" key="8">
    <source>
        <dbReference type="RuleBase" id="RU363075"/>
    </source>
</evidence>
<dbReference type="PANTHER" id="PTHR22760:SF4">
    <property type="entry name" value="GPI MANNOSYLTRANSFERASE 3"/>
    <property type="match status" value="1"/>
</dbReference>
<proteinExistence type="inferred from homology"/>
<organism evidence="10">
    <name type="scientific">Brassica napus</name>
    <name type="common">Rape</name>
    <dbReference type="NCBI Taxonomy" id="3708"/>
    <lineage>
        <taxon>Eukaryota</taxon>
        <taxon>Viridiplantae</taxon>
        <taxon>Streptophyta</taxon>
        <taxon>Embryophyta</taxon>
        <taxon>Tracheophyta</taxon>
        <taxon>Spermatophyta</taxon>
        <taxon>Magnoliopsida</taxon>
        <taxon>eudicotyledons</taxon>
        <taxon>Gunneridae</taxon>
        <taxon>Pentapetalae</taxon>
        <taxon>rosids</taxon>
        <taxon>malvids</taxon>
        <taxon>Brassicales</taxon>
        <taxon>Brassicaceae</taxon>
        <taxon>Brassiceae</taxon>
        <taxon>Brassica</taxon>
    </lineage>
</organism>
<comment type="subcellular location">
    <subcellularLocation>
        <location evidence="1 8">Endoplasmic reticulum membrane</location>
        <topology evidence="1 8">Multi-pass membrane protein</topology>
    </subcellularLocation>
</comment>
<keyword evidence="3" id="KW-0808">Transferase</keyword>
<dbReference type="PANTHER" id="PTHR22760">
    <property type="entry name" value="GLYCOSYLTRANSFERASE"/>
    <property type="match status" value="1"/>
</dbReference>
<evidence type="ECO:0000256" key="4">
    <source>
        <dbReference type="ARBA" id="ARBA00022692"/>
    </source>
</evidence>
<evidence type="ECO:0000256" key="6">
    <source>
        <dbReference type="ARBA" id="ARBA00022989"/>
    </source>
</evidence>
<feature type="transmembrane region" description="Helical" evidence="8">
    <location>
        <begin position="44"/>
        <end position="63"/>
    </location>
</feature>
<dbReference type="Proteomes" id="UP001295469">
    <property type="component" value="Chromosome A02"/>
</dbReference>
<keyword evidence="5 8" id="KW-0256">Endoplasmic reticulum</keyword>
<keyword evidence="7 8" id="KW-0472">Membrane</keyword>
<keyword evidence="6 8" id="KW-1133">Transmembrane helix</keyword>